<dbReference type="GO" id="GO:0005759">
    <property type="term" value="C:mitochondrial matrix"/>
    <property type="evidence" value="ECO:0007669"/>
    <property type="project" value="UniProtKB-UniRule"/>
</dbReference>
<dbReference type="OrthoDB" id="1074at2759"/>
<dbReference type="GO" id="GO:0097177">
    <property type="term" value="F:mitochondrial ribosome binding"/>
    <property type="evidence" value="ECO:0007669"/>
    <property type="project" value="TreeGrafter"/>
</dbReference>
<dbReference type="HAMAP" id="MF_00071">
    <property type="entry name" value="LepA"/>
    <property type="match status" value="1"/>
</dbReference>
<keyword evidence="2 8" id="KW-0547">Nucleotide-binding</keyword>
<dbReference type="InterPro" id="IPR031157">
    <property type="entry name" value="G_TR_CS"/>
</dbReference>
<feature type="domain" description="Tr-type G" evidence="11">
    <location>
        <begin position="237"/>
        <end position="417"/>
    </location>
</feature>
<evidence type="ECO:0000256" key="6">
    <source>
        <dbReference type="ARBA" id="ARBA00023134"/>
    </source>
</evidence>
<reference evidence="12" key="1">
    <citation type="submission" date="2021-01" db="EMBL/GenBank/DDBJ databases">
        <authorList>
            <consortium name="Genoscope - CEA"/>
            <person name="William W."/>
        </authorList>
    </citation>
    <scope>NUCLEOTIDE SEQUENCE</scope>
</reference>
<dbReference type="CDD" id="cd16260">
    <property type="entry name" value="EF4_III"/>
    <property type="match status" value="1"/>
</dbReference>
<organism evidence="12 13">
    <name type="scientific">Paramecium pentaurelia</name>
    <dbReference type="NCBI Taxonomy" id="43138"/>
    <lineage>
        <taxon>Eukaryota</taxon>
        <taxon>Sar</taxon>
        <taxon>Alveolata</taxon>
        <taxon>Ciliophora</taxon>
        <taxon>Intramacronucleata</taxon>
        <taxon>Oligohymenophorea</taxon>
        <taxon>Peniculida</taxon>
        <taxon>Parameciidae</taxon>
        <taxon>Paramecium</taxon>
    </lineage>
</organism>
<evidence type="ECO:0000256" key="7">
    <source>
        <dbReference type="ARBA" id="ARBA00023136"/>
    </source>
</evidence>
<keyword evidence="7 8" id="KW-0472">Membrane</keyword>
<dbReference type="FunFam" id="3.40.50.300:FF:000078">
    <property type="entry name" value="Elongation factor 4"/>
    <property type="match status" value="1"/>
</dbReference>
<comment type="similarity">
    <text evidence="1">Belongs to the TRAFAC class translation factor GTPase superfamily. Classic translation factor GTPase family. LepA subfamily.</text>
</comment>
<dbReference type="Pfam" id="PF06421">
    <property type="entry name" value="LepA_C"/>
    <property type="match status" value="1"/>
</dbReference>
<dbReference type="GO" id="GO:0005525">
    <property type="term" value="F:GTP binding"/>
    <property type="evidence" value="ECO:0007669"/>
    <property type="project" value="UniProtKB-UniRule"/>
</dbReference>
<keyword evidence="10" id="KW-0812">Transmembrane</keyword>
<keyword evidence="13" id="KW-1185">Reference proteome</keyword>
<feature type="binding site" evidence="8">
    <location>
        <begin position="310"/>
        <end position="314"/>
    </location>
    <ligand>
        <name>GTP</name>
        <dbReference type="ChEBI" id="CHEBI:37565"/>
    </ligand>
</feature>
<protein>
    <recommendedName>
        <fullName evidence="8">Translation factor GUF1 homolog, mitochondrial</fullName>
        <ecNumber evidence="8">3.6.5.n1</ecNumber>
    </recommendedName>
    <alternativeName>
        <fullName evidence="8">Elongation factor 4 homolog</fullName>
        <shortName evidence="8">EF-4</shortName>
    </alternativeName>
    <alternativeName>
        <fullName evidence="8">GTPase GUF1 homolog</fullName>
    </alternativeName>
    <alternativeName>
        <fullName evidence="8">Ribosomal back-translocase</fullName>
    </alternativeName>
</protein>
<evidence type="ECO:0000256" key="5">
    <source>
        <dbReference type="ARBA" id="ARBA00023128"/>
    </source>
</evidence>
<comment type="catalytic activity">
    <reaction evidence="8">
        <text>GTP + H2O = GDP + phosphate + H(+)</text>
        <dbReference type="Rhea" id="RHEA:19669"/>
        <dbReference type="ChEBI" id="CHEBI:15377"/>
        <dbReference type="ChEBI" id="CHEBI:15378"/>
        <dbReference type="ChEBI" id="CHEBI:37565"/>
        <dbReference type="ChEBI" id="CHEBI:43474"/>
        <dbReference type="ChEBI" id="CHEBI:58189"/>
        <dbReference type="EC" id="3.6.5.n1"/>
    </reaction>
</comment>
<dbReference type="FunFam" id="3.30.70.870:FF:000004">
    <property type="entry name" value="Translation factor GUF1, mitochondrial"/>
    <property type="match status" value="1"/>
</dbReference>
<keyword evidence="3 8" id="KW-0999">Mitochondrion inner membrane</keyword>
<evidence type="ECO:0000259" key="11">
    <source>
        <dbReference type="PROSITE" id="PS51722"/>
    </source>
</evidence>
<dbReference type="AlphaFoldDB" id="A0A8S1TTZ5"/>
<evidence type="ECO:0000256" key="3">
    <source>
        <dbReference type="ARBA" id="ARBA00022792"/>
    </source>
</evidence>
<dbReference type="PROSITE" id="PS51722">
    <property type="entry name" value="G_TR_2"/>
    <property type="match status" value="1"/>
</dbReference>
<evidence type="ECO:0000313" key="13">
    <source>
        <dbReference type="Proteomes" id="UP000689195"/>
    </source>
</evidence>
<dbReference type="Pfam" id="PF00679">
    <property type="entry name" value="EFG_C"/>
    <property type="match status" value="1"/>
</dbReference>
<dbReference type="EMBL" id="CAJJDO010000026">
    <property type="protein sequence ID" value="CAD8155027.1"/>
    <property type="molecule type" value="Genomic_DNA"/>
</dbReference>
<feature type="binding site" evidence="8">
    <location>
        <begin position="246"/>
        <end position="253"/>
    </location>
    <ligand>
        <name>GTP</name>
        <dbReference type="ChEBI" id="CHEBI:37565"/>
    </ligand>
</feature>
<dbReference type="GO" id="GO:0045727">
    <property type="term" value="P:positive regulation of translation"/>
    <property type="evidence" value="ECO:0007669"/>
    <property type="project" value="UniProtKB-UniRule"/>
</dbReference>
<feature type="compositionally biased region" description="Basic and acidic residues" evidence="9">
    <location>
        <begin position="1"/>
        <end position="11"/>
    </location>
</feature>
<dbReference type="CDD" id="cd01890">
    <property type="entry name" value="LepA"/>
    <property type="match status" value="1"/>
</dbReference>
<dbReference type="InterPro" id="IPR006297">
    <property type="entry name" value="EF-4"/>
</dbReference>
<evidence type="ECO:0000256" key="8">
    <source>
        <dbReference type="HAMAP-Rule" id="MF_03137"/>
    </source>
</evidence>
<dbReference type="GO" id="GO:0003924">
    <property type="term" value="F:GTPase activity"/>
    <property type="evidence" value="ECO:0007669"/>
    <property type="project" value="UniProtKB-UniRule"/>
</dbReference>
<dbReference type="InterPro" id="IPR000640">
    <property type="entry name" value="EFG_V-like"/>
</dbReference>
<dbReference type="PANTHER" id="PTHR43512:SF7">
    <property type="entry name" value="TRANSLATION FACTOR GUF1, MITOCHONDRIAL"/>
    <property type="match status" value="1"/>
</dbReference>
<comment type="similarity">
    <text evidence="8">Belongs to the GTP-binding elongation factor family. LepA subfamily.</text>
</comment>
<keyword evidence="8" id="KW-0648">Protein biosynthesis</keyword>
<evidence type="ECO:0000256" key="2">
    <source>
        <dbReference type="ARBA" id="ARBA00022741"/>
    </source>
</evidence>
<comment type="subcellular location">
    <subcellularLocation>
        <location evidence="8">Mitochondrion inner membrane</location>
        <topology evidence="8">Peripheral membrane protein</topology>
        <orientation evidence="8">Matrix side</orientation>
    </subcellularLocation>
</comment>
<dbReference type="Pfam" id="PF00009">
    <property type="entry name" value="GTP_EFTU"/>
    <property type="match status" value="1"/>
</dbReference>
<dbReference type="NCBIfam" id="TIGR01393">
    <property type="entry name" value="lepA"/>
    <property type="match status" value="1"/>
</dbReference>
<dbReference type="PROSITE" id="PS00301">
    <property type="entry name" value="G_TR_1"/>
    <property type="match status" value="1"/>
</dbReference>
<keyword evidence="6 8" id="KW-0342">GTP-binding</keyword>
<feature type="binding site" evidence="8">
    <location>
        <begin position="364"/>
        <end position="367"/>
    </location>
    <ligand>
        <name>GTP</name>
        <dbReference type="ChEBI" id="CHEBI:37565"/>
    </ligand>
</feature>
<name>A0A8S1TTZ5_9CILI</name>
<evidence type="ECO:0000256" key="1">
    <source>
        <dbReference type="ARBA" id="ARBA00005454"/>
    </source>
</evidence>
<feature type="region of interest" description="Disordered" evidence="9">
    <location>
        <begin position="1"/>
        <end position="26"/>
    </location>
</feature>
<evidence type="ECO:0000256" key="10">
    <source>
        <dbReference type="SAM" id="Phobius"/>
    </source>
</evidence>
<dbReference type="FunFam" id="2.40.30.10:FF:000015">
    <property type="entry name" value="Translation factor GUF1, mitochondrial"/>
    <property type="match status" value="1"/>
</dbReference>
<gene>
    <name evidence="12" type="ORF">PPENT_87.1.T0260276</name>
</gene>
<sequence>MNNNSEDKNTEFQEEPMTEEERQFAEELDQKIQNAQQKLDQLGLTQSRLNWLQDTIKKRQEENPLTEEEKKEKFQQLADKAIDIPTIDRQGRKIFTLEETLNNYNNAWGLLKYRELPICWSNLKDKIIFTLPMTFMAAYTYEAMQLKKINLSLKEMKFKLLSRSWGVFFILGTTFCIIDSLYFDDFCKRIKITIIEQTKQKGSKLRVVYNLIVMLKYIFKNSITSFHLLSKYQISIDKIRNFCIIAHIDHGKSTLADRFLEITGTISKGKHEQYLDKLEVEKERGITVKAQSAAMFYTVNGIEYLYNLIDTPGHVDFTYEVSRSMRACEGAILLIDATQGIQAQTLSNYILAKKQNLKIIPVINKIDMTSANTDSVIQQLVEKFDMNPNEIFKVSAKKGTGVTDLLNNIVTLIPPPQDHKELKCFLIDSWYARDKGVVLLILMKGGYLKKGDQILSCAFKKKYDIFEVGIQSPENVPQEKLEPGQVGYVITNMKAANEARIGDTFRHPLSKTLPEAGFEQVKPLVYCGIYPEDPDDYAELNKSIFKLALTDPAVIIQKESSAALGNGYRCGFLGVLHMDVFRERLENEYNLSVLLTSPSVPYKAILRNGKEVMVENAIMAPDAAIIKHYEQPMAIATIMCPEEYSAIIFQLCDARNGRLVDQEKYDKQDRFIFKFPLNEIIQDLFDKIKSATKGYGSLEYEFCGFEKANIVKLVIHLMEDPVDALSFMVPEERAHQLGKKICQRLKENIPQHLFVVSIQAKVGGKVIAAEKIGSTGKNVTAKCYGGDYTRKKKLLDRQKEGKKRMREVGRVTVRKDTFISVFKDD</sequence>
<keyword evidence="4 8" id="KW-0378">Hydrolase</keyword>
<dbReference type="EC" id="3.6.5.n1" evidence="8"/>
<feature type="transmembrane region" description="Helical" evidence="10">
    <location>
        <begin position="127"/>
        <end position="144"/>
    </location>
</feature>
<dbReference type="GO" id="GO:0006412">
    <property type="term" value="P:translation"/>
    <property type="evidence" value="ECO:0007669"/>
    <property type="project" value="UniProtKB-KW"/>
</dbReference>
<dbReference type="InterPro" id="IPR000795">
    <property type="entry name" value="T_Tr_GTP-bd_dom"/>
</dbReference>
<dbReference type="NCBIfam" id="TIGR00231">
    <property type="entry name" value="small_GTP"/>
    <property type="match status" value="1"/>
</dbReference>
<dbReference type="InterPro" id="IPR013842">
    <property type="entry name" value="LepA_CTD"/>
</dbReference>
<dbReference type="FunFam" id="3.30.70.240:FF:000007">
    <property type="entry name" value="Translation factor GUF1, mitochondrial"/>
    <property type="match status" value="1"/>
</dbReference>
<dbReference type="GO" id="GO:0005743">
    <property type="term" value="C:mitochondrial inner membrane"/>
    <property type="evidence" value="ECO:0007669"/>
    <property type="project" value="UniProtKB-SubCell"/>
</dbReference>
<proteinExistence type="inferred from homology"/>
<dbReference type="InterPro" id="IPR005225">
    <property type="entry name" value="Small_GTP-bd"/>
</dbReference>
<comment type="function">
    <text evidence="8">Promotes mitochondrial protein synthesis. May act as a fidelity factor of the translation reaction, by catalyzing a one-codon backward translocation of tRNAs on improperly translocated ribosomes. Binds to mitochondrial ribosomes in a GTP-dependent manner.</text>
</comment>
<dbReference type="Proteomes" id="UP000689195">
    <property type="component" value="Unassembled WGS sequence"/>
</dbReference>
<comment type="caution">
    <text evidence="12">The sequence shown here is derived from an EMBL/GenBank/DDBJ whole genome shotgun (WGS) entry which is preliminary data.</text>
</comment>
<dbReference type="PANTHER" id="PTHR43512">
    <property type="entry name" value="TRANSLATION FACTOR GUF1-RELATED"/>
    <property type="match status" value="1"/>
</dbReference>
<evidence type="ECO:0000256" key="4">
    <source>
        <dbReference type="ARBA" id="ARBA00022801"/>
    </source>
</evidence>
<keyword evidence="10" id="KW-1133">Transmembrane helix</keyword>
<evidence type="ECO:0000256" key="9">
    <source>
        <dbReference type="SAM" id="MobiDB-lite"/>
    </source>
</evidence>
<dbReference type="FunFam" id="3.30.70.2570:FF:000001">
    <property type="entry name" value="Translation factor GUF1, mitochondrial"/>
    <property type="match status" value="1"/>
</dbReference>
<evidence type="ECO:0000313" key="12">
    <source>
        <dbReference type="EMBL" id="CAD8155027.1"/>
    </source>
</evidence>
<feature type="transmembrane region" description="Helical" evidence="10">
    <location>
        <begin position="165"/>
        <end position="183"/>
    </location>
</feature>
<accession>A0A8S1TTZ5</accession>
<keyword evidence="5 8" id="KW-0496">Mitochondrion</keyword>